<evidence type="ECO:0000256" key="1">
    <source>
        <dbReference type="ARBA" id="ARBA00022603"/>
    </source>
</evidence>
<keyword evidence="5" id="KW-1185">Reference proteome</keyword>
<name>A0A9Q3CG71_9BASI</name>
<evidence type="ECO:0000259" key="3">
    <source>
        <dbReference type="Pfam" id="PF08241"/>
    </source>
</evidence>
<gene>
    <name evidence="4" type="ORF">O181_022113</name>
</gene>
<feature type="domain" description="Methyltransferase type 11" evidence="3">
    <location>
        <begin position="102"/>
        <end position="164"/>
    </location>
</feature>
<dbReference type="GO" id="GO:0000049">
    <property type="term" value="F:tRNA binding"/>
    <property type="evidence" value="ECO:0007669"/>
    <property type="project" value="TreeGrafter"/>
</dbReference>
<evidence type="ECO:0000313" key="5">
    <source>
        <dbReference type="Proteomes" id="UP000765509"/>
    </source>
</evidence>
<reference evidence="4" key="1">
    <citation type="submission" date="2021-03" db="EMBL/GenBank/DDBJ databases">
        <title>Draft genome sequence of rust myrtle Austropuccinia psidii MF-1, a brazilian biotype.</title>
        <authorList>
            <person name="Quecine M.C."/>
            <person name="Pachon D.M.R."/>
            <person name="Bonatelli M.L."/>
            <person name="Correr F.H."/>
            <person name="Franceschini L.M."/>
            <person name="Leite T.F."/>
            <person name="Margarido G.R.A."/>
            <person name="Almeida C.A."/>
            <person name="Ferrarezi J.A."/>
            <person name="Labate C.A."/>
        </authorList>
    </citation>
    <scope>NUCLEOTIDE SEQUENCE</scope>
    <source>
        <strain evidence="4">MF-1</strain>
    </source>
</reference>
<dbReference type="GO" id="GO:0005737">
    <property type="term" value="C:cytoplasm"/>
    <property type="evidence" value="ECO:0007669"/>
    <property type="project" value="TreeGrafter"/>
</dbReference>
<dbReference type="InterPro" id="IPR051422">
    <property type="entry name" value="AlkB_tRNA_MeTrf/Diox"/>
</dbReference>
<organism evidence="4 5">
    <name type="scientific">Austropuccinia psidii MF-1</name>
    <dbReference type="NCBI Taxonomy" id="1389203"/>
    <lineage>
        <taxon>Eukaryota</taxon>
        <taxon>Fungi</taxon>
        <taxon>Dikarya</taxon>
        <taxon>Basidiomycota</taxon>
        <taxon>Pucciniomycotina</taxon>
        <taxon>Pucciniomycetes</taxon>
        <taxon>Pucciniales</taxon>
        <taxon>Sphaerophragmiaceae</taxon>
        <taxon>Austropuccinia</taxon>
    </lineage>
</organism>
<comment type="caution">
    <text evidence="4">The sequence shown here is derived from an EMBL/GenBank/DDBJ whole genome shotgun (WGS) entry which is preliminary data.</text>
</comment>
<dbReference type="GO" id="GO:0106335">
    <property type="term" value="F:tRNA (5-carboxymethyluridine(34)-5-O)-methyltransferase activity"/>
    <property type="evidence" value="ECO:0007669"/>
    <property type="project" value="TreeGrafter"/>
</dbReference>
<keyword evidence="1" id="KW-0489">Methyltransferase</keyword>
<dbReference type="Pfam" id="PF08241">
    <property type="entry name" value="Methyltransf_11"/>
    <property type="match status" value="1"/>
</dbReference>
<dbReference type="AlphaFoldDB" id="A0A9Q3CG71"/>
<evidence type="ECO:0000256" key="2">
    <source>
        <dbReference type="ARBA" id="ARBA00022679"/>
    </source>
</evidence>
<dbReference type="GO" id="GO:0008757">
    <property type="term" value="F:S-adenosylmethionine-dependent methyltransferase activity"/>
    <property type="evidence" value="ECO:0007669"/>
    <property type="project" value="InterPro"/>
</dbReference>
<keyword evidence="2" id="KW-0808">Transferase</keyword>
<protein>
    <recommendedName>
        <fullName evidence="3">Methyltransferase type 11 domain-containing protein</fullName>
    </recommendedName>
</protein>
<dbReference type="EMBL" id="AVOT02006762">
    <property type="protein sequence ID" value="MBW0482398.1"/>
    <property type="molecule type" value="Genomic_DNA"/>
</dbReference>
<dbReference type="GO" id="GO:0005634">
    <property type="term" value="C:nucleus"/>
    <property type="evidence" value="ECO:0007669"/>
    <property type="project" value="TreeGrafter"/>
</dbReference>
<dbReference type="SUPFAM" id="SSF53335">
    <property type="entry name" value="S-adenosyl-L-methionine-dependent methyltransferases"/>
    <property type="match status" value="1"/>
</dbReference>
<dbReference type="InterPro" id="IPR029063">
    <property type="entry name" value="SAM-dependent_MTases_sf"/>
</dbReference>
<dbReference type="Gene3D" id="3.40.50.150">
    <property type="entry name" value="Vaccinia Virus protein VP39"/>
    <property type="match status" value="1"/>
</dbReference>
<dbReference type="Proteomes" id="UP000765509">
    <property type="component" value="Unassembled WGS sequence"/>
</dbReference>
<dbReference type="PANTHER" id="PTHR13069:SF21">
    <property type="entry name" value="ALKYLATED DNA REPAIR PROTEIN ALKB HOMOLOG 8"/>
    <property type="match status" value="1"/>
</dbReference>
<accession>A0A9Q3CG71</accession>
<dbReference type="PANTHER" id="PTHR13069">
    <property type="entry name" value="ALKYLATED DNA REPAIR PROTEIN ALKB HOMOLOG 8"/>
    <property type="match status" value="1"/>
</dbReference>
<evidence type="ECO:0000313" key="4">
    <source>
        <dbReference type="EMBL" id="MBW0482398.1"/>
    </source>
</evidence>
<dbReference type="InterPro" id="IPR013216">
    <property type="entry name" value="Methyltransf_11"/>
</dbReference>
<dbReference type="GO" id="GO:0030488">
    <property type="term" value="P:tRNA methylation"/>
    <property type="evidence" value="ECO:0007669"/>
    <property type="project" value="TreeGrafter"/>
</dbReference>
<dbReference type="OrthoDB" id="271595at2759"/>
<dbReference type="GO" id="GO:0002098">
    <property type="term" value="P:tRNA wobble uridine modification"/>
    <property type="evidence" value="ECO:0007669"/>
    <property type="project" value="TreeGrafter"/>
</dbReference>
<proteinExistence type="predicted"/>
<sequence>MNAVKPTPDALTPSQYEQHHVHNVYESIASHFSQTRYKPWPIVADFLSRQPLGSIGLDAGAGNGKYLHGHNITNLSMANETLKLPIGAQSPGVLVGNESRYLLIGLDRSLSLMSFAQNSHSTPELVNADCLSLPFRSNFNFDFAISIATLHHLSTHERRLEAMKLLLSIVRPRLSNRVGRLLVFVWAHEQGEKSRRMWTKGTLLPAPLIESTQVASSSDCAQEPQSFGSQDVLVPWVLNNIRKNNETIPQTTYNRYYHLFREGELMNLVKSAAQSLKLSFVSDPPVLLDSASDNRSDYCLIKNHGWEADNWWIEAEIGSIA</sequence>